<dbReference type="AlphaFoldDB" id="A0A381X712"/>
<proteinExistence type="predicted"/>
<protein>
    <submittedName>
        <fullName evidence="1">Uncharacterized protein</fullName>
    </submittedName>
</protein>
<sequence>MAEVTRSLTIAAPRNAVWTALADFDRIVDWAHDVDHSCLLTDRASGVGAV</sequence>
<organism evidence="1">
    <name type="scientific">marine metagenome</name>
    <dbReference type="NCBI Taxonomy" id="408172"/>
    <lineage>
        <taxon>unclassified sequences</taxon>
        <taxon>metagenomes</taxon>
        <taxon>ecological metagenomes</taxon>
    </lineage>
</organism>
<reference evidence="1" key="1">
    <citation type="submission" date="2018-05" db="EMBL/GenBank/DDBJ databases">
        <authorList>
            <person name="Lanie J.A."/>
            <person name="Ng W.-L."/>
            <person name="Kazmierczak K.M."/>
            <person name="Andrzejewski T.M."/>
            <person name="Davidsen T.M."/>
            <person name="Wayne K.J."/>
            <person name="Tettelin H."/>
            <person name="Glass J.I."/>
            <person name="Rusch D."/>
            <person name="Podicherti R."/>
            <person name="Tsui H.-C.T."/>
            <person name="Winkler M.E."/>
        </authorList>
    </citation>
    <scope>NUCLEOTIDE SEQUENCE</scope>
</reference>
<accession>A0A381X712</accession>
<name>A0A381X712_9ZZZZ</name>
<evidence type="ECO:0000313" key="1">
    <source>
        <dbReference type="EMBL" id="SVA59997.1"/>
    </source>
</evidence>
<dbReference type="Gene3D" id="3.30.530.20">
    <property type="match status" value="1"/>
</dbReference>
<dbReference type="EMBL" id="UINC01013988">
    <property type="protein sequence ID" value="SVA59997.1"/>
    <property type="molecule type" value="Genomic_DNA"/>
</dbReference>
<dbReference type="InterPro" id="IPR023393">
    <property type="entry name" value="START-like_dom_sf"/>
</dbReference>
<dbReference type="SUPFAM" id="SSF55961">
    <property type="entry name" value="Bet v1-like"/>
    <property type="match status" value="1"/>
</dbReference>
<feature type="non-terminal residue" evidence="1">
    <location>
        <position position="50"/>
    </location>
</feature>
<gene>
    <name evidence="1" type="ORF">METZ01_LOCUS112851</name>
</gene>